<evidence type="ECO:0000313" key="3">
    <source>
        <dbReference type="Proteomes" id="UP001066276"/>
    </source>
</evidence>
<feature type="compositionally biased region" description="Basic and acidic residues" evidence="1">
    <location>
        <begin position="66"/>
        <end position="77"/>
    </location>
</feature>
<proteinExistence type="predicted"/>
<organism evidence="2 3">
    <name type="scientific">Pleurodeles waltl</name>
    <name type="common">Iberian ribbed newt</name>
    <dbReference type="NCBI Taxonomy" id="8319"/>
    <lineage>
        <taxon>Eukaryota</taxon>
        <taxon>Metazoa</taxon>
        <taxon>Chordata</taxon>
        <taxon>Craniata</taxon>
        <taxon>Vertebrata</taxon>
        <taxon>Euteleostomi</taxon>
        <taxon>Amphibia</taxon>
        <taxon>Batrachia</taxon>
        <taxon>Caudata</taxon>
        <taxon>Salamandroidea</taxon>
        <taxon>Salamandridae</taxon>
        <taxon>Pleurodelinae</taxon>
        <taxon>Pleurodeles</taxon>
    </lineage>
</organism>
<dbReference type="AlphaFoldDB" id="A0AAV7W0L3"/>
<dbReference type="Proteomes" id="UP001066276">
    <property type="component" value="Chromosome 1_2"/>
</dbReference>
<name>A0AAV7W0L3_PLEWA</name>
<dbReference type="EMBL" id="JANPWB010000002">
    <property type="protein sequence ID" value="KAJ1207500.1"/>
    <property type="molecule type" value="Genomic_DNA"/>
</dbReference>
<accession>A0AAV7W0L3</accession>
<evidence type="ECO:0000313" key="2">
    <source>
        <dbReference type="EMBL" id="KAJ1207500.1"/>
    </source>
</evidence>
<sequence length="95" mass="10324">MLPPRCVDSYTSHAPEVSTITGEHAKVDELHLDVEGVITEKEDDLCVFSIQEDVESVGSDGVGKSSHLDNKSLEPSDVHWGYNEDQVEGKGDVQG</sequence>
<protein>
    <submittedName>
        <fullName evidence="2">Uncharacterized protein</fullName>
    </submittedName>
</protein>
<keyword evidence="3" id="KW-1185">Reference proteome</keyword>
<evidence type="ECO:0000256" key="1">
    <source>
        <dbReference type="SAM" id="MobiDB-lite"/>
    </source>
</evidence>
<comment type="caution">
    <text evidence="2">The sequence shown here is derived from an EMBL/GenBank/DDBJ whole genome shotgun (WGS) entry which is preliminary data.</text>
</comment>
<gene>
    <name evidence="2" type="ORF">NDU88_002891</name>
</gene>
<feature type="region of interest" description="Disordered" evidence="1">
    <location>
        <begin position="56"/>
        <end position="95"/>
    </location>
</feature>
<reference evidence="2" key="1">
    <citation type="journal article" date="2022" name="bioRxiv">
        <title>Sequencing and chromosome-scale assembly of the giantPleurodeles waltlgenome.</title>
        <authorList>
            <person name="Brown T."/>
            <person name="Elewa A."/>
            <person name="Iarovenko S."/>
            <person name="Subramanian E."/>
            <person name="Araus A.J."/>
            <person name="Petzold A."/>
            <person name="Susuki M."/>
            <person name="Suzuki K.-i.T."/>
            <person name="Hayashi T."/>
            <person name="Toyoda A."/>
            <person name="Oliveira C."/>
            <person name="Osipova E."/>
            <person name="Leigh N.D."/>
            <person name="Simon A."/>
            <person name="Yun M.H."/>
        </authorList>
    </citation>
    <scope>NUCLEOTIDE SEQUENCE</scope>
    <source>
        <strain evidence="2">20211129_DDA</strain>
        <tissue evidence="2">Liver</tissue>
    </source>
</reference>